<dbReference type="SMART" id="SM00345">
    <property type="entry name" value="HTH_GNTR"/>
    <property type="match status" value="1"/>
</dbReference>
<dbReference type="PANTHER" id="PTHR43537">
    <property type="entry name" value="TRANSCRIPTIONAL REGULATOR, GNTR FAMILY"/>
    <property type="match status" value="1"/>
</dbReference>
<keyword evidence="7" id="KW-1185">Reference proteome</keyword>
<evidence type="ECO:0000313" key="7">
    <source>
        <dbReference type="Proteomes" id="UP000198765"/>
    </source>
</evidence>
<dbReference type="Pfam" id="PF07729">
    <property type="entry name" value="FCD"/>
    <property type="match status" value="1"/>
</dbReference>
<evidence type="ECO:0000256" key="4">
    <source>
        <dbReference type="SAM" id="MobiDB-lite"/>
    </source>
</evidence>
<evidence type="ECO:0000256" key="3">
    <source>
        <dbReference type="ARBA" id="ARBA00023163"/>
    </source>
</evidence>
<dbReference type="Gene3D" id="1.10.10.10">
    <property type="entry name" value="Winged helix-like DNA-binding domain superfamily/Winged helix DNA-binding domain"/>
    <property type="match status" value="1"/>
</dbReference>
<dbReference type="PANTHER" id="PTHR43537:SF45">
    <property type="entry name" value="GNTR FAMILY REGULATORY PROTEIN"/>
    <property type="match status" value="1"/>
</dbReference>
<feature type="region of interest" description="Disordered" evidence="4">
    <location>
        <begin position="213"/>
        <end position="240"/>
    </location>
</feature>
<keyword evidence="2" id="KW-0238">DNA-binding</keyword>
<keyword evidence="3" id="KW-0804">Transcription</keyword>
<organism evidence="6 7">
    <name type="scientific">Micromonospora narathiwatensis</name>
    <dbReference type="NCBI Taxonomy" id="299146"/>
    <lineage>
        <taxon>Bacteria</taxon>
        <taxon>Bacillati</taxon>
        <taxon>Actinomycetota</taxon>
        <taxon>Actinomycetes</taxon>
        <taxon>Micromonosporales</taxon>
        <taxon>Micromonosporaceae</taxon>
        <taxon>Micromonospora</taxon>
    </lineage>
</organism>
<dbReference type="CDD" id="cd07377">
    <property type="entry name" value="WHTH_GntR"/>
    <property type="match status" value="1"/>
</dbReference>
<gene>
    <name evidence="6" type="ORF">GA0070621_2608</name>
</gene>
<dbReference type="OrthoDB" id="3864082at2"/>
<dbReference type="InterPro" id="IPR000524">
    <property type="entry name" value="Tscrpt_reg_HTH_GntR"/>
</dbReference>
<feature type="domain" description="HTH gntR-type" evidence="5">
    <location>
        <begin position="14"/>
        <end position="81"/>
    </location>
</feature>
<dbReference type="PROSITE" id="PS50949">
    <property type="entry name" value="HTH_GNTR"/>
    <property type="match status" value="1"/>
</dbReference>
<dbReference type="GO" id="GO:0003700">
    <property type="term" value="F:DNA-binding transcription factor activity"/>
    <property type="evidence" value="ECO:0007669"/>
    <property type="project" value="InterPro"/>
</dbReference>
<dbReference type="GO" id="GO:0003677">
    <property type="term" value="F:DNA binding"/>
    <property type="evidence" value="ECO:0007669"/>
    <property type="project" value="UniProtKB-KW"/>
</dbReference>
<dbReference type="Pfam" id="PF00392">
    <property type="entry name" value="GntR"/>
    <property type="match status" value="1"/>
</dbReference>
<sequence>MAQSLHLPMLEARRSVRGQVAHALRAALVAGEMRPGQIYSAPTLAAQFGVSPTPVREAMLDLVKEGLVETVPNKGFRATELTDEELDNITEIRQLLEVPTTIRAAGIATADDLARLRPMAQRIVDAAQEKDLIAYIEHDRVFHLELLSLAGNANLVSLVGELRSRTRLYGLTRLAANGELASSAAEHLQMLDLIAANDRRGLERLMKAHIGHTRGSWAGREERPRRQRSRAAATSPETAS</sequence>
<reference evidence="6 7" key="1">
    <citation type="submission" date="2016-06" db="EMBL/GenBank/DDBJ databases">
        <authorList>
            <person name="Kjaerup R.B."/>
            <person name="Dalgaard T.S."/>
            <person name="Juul-Madsen H.R."/>
        </authorList>
    </citation>
    <scope>NUCLEOTIDE SEQUENCE [LARGE SCALE GENOMIC DNA]</scope>
    <source>
        <strain evidence="6 7">DSM 45248</strain>
    </source>
</reference>
<dbReference type="Proteomes" id="UP000198765">
    <property type="component" value="Chromosome I"/>
</dbReference>
<dbReference type="InterPro" id="IPR008920">
    <property type="entry name" value="TF_FadR/GntR_C"/>
</dbReference>
<name>A0A1A8ZQM9_9ACTN</name>
<dbReference type="SUPFAM" id="SSF46785">
    <property type="entry name" value="Winged helix' DNA-binding domain"/>
    <property type="match status" value="1"/>
</dbReference>
<proteinExistence type="predicted"/>
<dbReference type="EMBL" id="LT594324">
    <property type="protein sequence ID" value="SBT46429.1"/>
    <property type="molecule type" value="Genomic_DNA"/>
</dbReference>
<dbReference type="InterPro" id="IPR036388">
    <property type="entry name" value="WH-like_DNA-bd_sf"/>
</dbReference>
<dbReference type="PATRIC" id="fig|299146.4.peg.2702"/>
<dbReference type="SMART" id="SM00895">
    <property type="entry name" value="FCD"/>
    <property type="match status" value="1"/>
</dbReference>
<evidence type="ECO:0000256" key="2">
    <source>
        <dbReference type="ARBA" id="ARBA00023125"/>
    </source>
</evidence>
<protein>
    <submittedName>
        <fullName evidence="6">Transcriptional regulator, GntR family</fullName>
    </submittedName>
</protein>
<dbReference type="InterPro" id="IPR036390">
    <property type="entry name" value="WH_DNA-bd_sf"/>
</dbReference>
<dbReference type="Gene3D" id="1.20.120.530">
    <property type="entry name" value="GntR ligand-binding domain-like"/>
    <property type="match status" value="1"/>
</dbReference>
<evidence type="ECO:0000259" key="5">
    <source>
        <dbReference type="PROSITE" id="PS50949"/>
    </source>
</evidence>
<accession>A0A1A8ZQM9</accession>
<keyword evidence="1" id="KW-0805">Transcription regulation</keyword>
<dbReference type="SUPFAM" id="SSF48008">
    <property type="entry name" value="GntR ligand-binding domain-like"/>
    <property type="match status" value="1"/>
</dbReference>
<evidence type="ECO:0000313" key="6">
    <source>
        <dbReference type="EMBL" id="SBT46429.1"/>
    </source>
</evidence>
<dbReference type="AlphaFoldDB" id="A0A1A8ZQM9"/>
<evidence type="ECO:0000256" key="1">
    <source>
        <dbReference type="ARBA" id="ARBA00023015"/>
    </source>
</evidence>
<dbReference type="InterPro" id="IPR011711">
    <property type="entry name" value="GntR_C"/>
</dbReference>